<accession>A0AAD7GEQ4</accession>
<comment type="caution">
    <text evidence="1">The sequence shown here is derived from an EMBL/GenBank/DDBJ whole genome shotgun (WGS) entry which is preliminary data.</text>
</comment>
<dbReference type="InterPro" id="IPR023214">
    <property type="entry name" value="HAD_sf"/>
</dbReference>
<name>A0AAD7GEQ4_MYCRO</name>
<keyword evidence="2" id="KW-1185">Reference proteome</keyword>
<dbReference type="Gene3D" id="3.40.50.1000">
    <property type="entry name" value="HAD superfamily/HAD-like"/>
    <property type="match status" value="1"/>
</dbReference>
<gene>
    <name evidence="1" type="ORF">B0H17DRAFT_1133784</name>
</gene>
<dbReference type="AlphaFoldDB" id="A0AAD7GEQ4"/>
<protein>
    <submittedName>
        <fullName evidence="1">Uncharacterized protein</fullName>
    </submittedName>
</protein>
<reference evidence="1" key="1">
    <citation type="submission" date="2023-03" db="EMBL/GenBank/DDBJ databases">
        <title>Massive genome expansion in bonnet fungi (Mycena s.s.) driven by repeated elements and novel gene families across ecological guilds.</title>
        <authorList>
            <consortium name="Lawrence Berkeley National Laboratory"/>
            <person name="Harder C.B."/>
            <person name="Miyauchi S."/>
            <person name="Viragh M."/>
            <person name="Kuo A."/>
            <person name="Thoen E."/>
            <person name="Andreopoulos B."/>
            <person name="Lu D."/>
            <person name="Skrede I."/>
            <person name="Drula E."/>
            <person name="Henrissat B."/>
            <person name="Morin E."/>
            <person name="Kohler A."/>
            <person name="Barry K."/>
            <person name="LaButti K."/>
            <person name="Morin E."/>
            <person name="Salamov A."/>
            <person name="Lipzen A."/>
            <person name="Mereny Z."/>
            <person name="Hegedus B."/>
            <person name="Baldrian P."/>
            <person name="Stursova M."/>
            <person name="Weitz H."/>
            <person name="Taylor A."/>
            <person name="Grigoriev I.V."/>
            <person name="Nagy L.G."/>
            <person name="Martin F."/>
            <person name="Kauserud H."/>
        </authorList>
    </citation>
    <scope>NUCLEOTIDE SEQUENCE</scope>
    <source>
        <strain evidence="1">CBHHK067</strain>
    </source>
</reference>
<evidence type="ECO:0000313" key="2">
    <source>
        <dbReference type="Proteomes" id="UP001221757"/>
    </source>
</evidence>
<dbReference type="Gene3D" id="1.10.150.750">
    <property type="match status" value="1"/>
</dbReference>
<dbReference type="EMBL" id="JARKIE010000058">
    <property type="protein sequence ID" value="KAJ7691481.1"/>
    <property type="molecule type" value="Genomic_DNA"/>
</dbReference>
<evidence type="ECO:0000313" key="1">
    <source>
        <dbReference type="EMBL" id="KAJ7691481.1"/>
    </source>
</evidence>
<sequence length="294" mass="32602">MFISDLQTTQYFRLRKDTDIDILLVLGVKLSHPGGNLEAIILELKLRFKAPVFRPRLPARIQTSDLRWWPTGLFLPFWESARRKIRILALPQVPIYLYPPQFMRVPAAKSATVAQYPVTNNMGPPLKMNQASSIHSSLCLLGVRPDSSARRRLGLTGALSNAGPSSFASSIVLQPLIDGAVEALQNLRPSIPALVAPVDADANTLIHTSAFSVIAPYFVEVFTWDVSQTDRPDLYAFDPPFLSHGNMGVPREHHCLVSNGAFHDLEPTGEFEIPVIWMSFICMEGMRPAFGLGL</sequence>
<dbReference type="Proteomes" id="UP001221757">
    <property type="component" value="Unassembled WGS sequence"/>
</dbReference>
<proteinExistence type="predicted"/>
<organism evidence="1 2">
    <name type="scientific">Mycena rosella</name>
    <name type="common">Pink bonnet</name>
    <name type="synonym">Agaricus rosellus</name>
    <dbReference type="NCBI Taxonomy" id="1033263"/>
    <lineage>
        <taxon>Eukaryota</taxon>
        <taxon>Fungi</taxon>
        <taxon>Dikarya</taxon>
        <taxon>Basidiomycota</taxon>
        <taxon>Agaricomycotina</taxon>
        <taxon>Agaricomycetes</taxon>
        <taxon>Agaricomycetidae</taxon>
        <taxon>Agaricales</taxon>
        <taxon>Marasmiineae</taxon>
        <taxon>Mycenaceae</taxon>
        <taxon>Mycena</taxon>
    </lineage>
</organism>